<evidence type="ECO:0000313" key="2">
    <source>
        <dbReference type="Proteomes" id="UP000598426"/>
    </source>
</evidence>
<dbReference type="Proteomes" id="UP000598426">
    <property type="component" value="Unassembled WGS sequence"/>
</dbReference>
<organism evidence="1 2">
    <name type="scientific">Microbacterium helvum</name>
    <dbReference type="NCBI Taxonomy" id="2773713"/>
    <lineage>
        <taxon>Bacteria</taxon>
        <taxon>Bacillati</taxon>
        <taxon>Actinomycetota</taxon>
        <taxon>Actinomycetes</taxon>
        <taxon>Micrococcales</taxon>
        <taxon>Microbacteriaceae</taxon>
        <taxon>Microbacterium</taxon>
    </lineage>
</organism>
<comment type="caution">
    <text evidence="1">The sequence shown here is derived from an EMBL/GenBank/DDBJ whole genome shotgun (WGS) entry which is preliminary data.</text>
</comment>
<dbReference type="RefSeq" id="WP_191171563.1">
    <property type="nucleotide sequence ID" value="NZ_JACXZS010000005.1"/>
</dbReference>
<keyword evidence="2" id="KW-1185">Reference proteome</keyword>
<dbReference type="Gene3D" id="2.60.120.260">
    <property type="entry name" value="Galactose-binding domain-like"/>
    <property type="match status" value="2"/>
</dbReference>
<dbReference type="EMBL" id="JACXZS010000005">
    <property type="protein sequence ID" value="MBD3941948.1"/>
    <property type="molecule type" value="Genomic_DNA"/>
</dbReference>
<sequence length="742" mass="79309">MTAAAFVYTATLQSTGDQLHIDDEAAGRIKLDAGQAPHVSCELTIARPSQAIIDKLDPRQSPPPRVLIHGTRTDAAGNVQTRDFDLHVRRRPNEQDASPLQLTLASDEALLDDYRALMDDSSALAHQDSLRAIVDGALMNAGIPYNLVLYPEAGTGSDWGMGWGTSGAGTLQLNMGPTTIDGIPFSNYAKATWTAAQTATTSQMMFGTTTSMPVTPGQAYTVSCYAQGSSIPGNWAIGVQWFTAAGATISEANSPAAAVTGSYKRWSLTATAPANAAYVRPRFRSSGAPYPQVNSAIRVTGVQLDVGSTLRPYRYRVLQPGGEDFPVPALADSQNLIRNPRAGSNTTDWAVTWASGGATISRVASGGPSYAPSYVQLYANQATSSTGVYVFIGENIIGVSPGKLYELSASANPPAGVNVTVDAILYDSNGNIVGFATPSQITGDGNWQRAGTAFFAPETAVRARVRLNVLGSLAYGVYFGITGWRLSESTGDEANDRTYFDGGTPDTAQYDYSFADAAHASVSKRTRLVDAATPDGLTWYAGRSALEFLGPIVQRFGQRLVCNERREWTLRDANYLEDGSITVRYAVNMHAGSDTIDRDAGIWYDARVVRYKWTSRAGIQYERVDAFALNTPPSLVDYLEVDAAYPGPGRAEAAVRSAQQRGRQIEATMFADLTAAAEQPVSGNFDGLPAQTGKAQSVQFDLTGDQMTLTLRSTDTPEHAWILQPAAAWTTGPVGESWTEAA</sequence>
<protein>
    <recommendedName>
        <fullName evidence="3">CBM-cenC domain-containing protein</fullName>
    </recommendedName>
</protein>
<evidence type="ECO:0008006" key="3">
    <source>
        <dbReference type="Google" id="ProtNLM"/>
    </source>
</evidence>
<reference evidence="1 2" key="1">
    <citation type="submission" date="2020-09" db="EMBL/GenBank/DDBJ databases">
        <title>Isolation and identification of active actinomycetes.</title>
        <authorList>
            <person name="Li X."/>
        </authorList>
    </citation>
    <scope>NUCLEOTIDE SEQUENCE [LARGE SCALE GENOMIC DNA]</scope>
    <source>
        <strain evidence="1 2">NEAU-LLC</strain>
    </source>
</reference>
<evidence type="ECO:0000313" key="1">
    <source>
        <dbReference type="EMBL" id="MBD3941948.1"/>
    </source>
</evidence>
<name>A0ABR8NNF0_9MICO</name>
<accession>A0ABR8NNF0</accession>
<gene>
    <name evidence="1" type="ORF">IF188_09600</name>
</gene>
<proteinExistence type="predicted"/>